<evidence type="ECO:0000256" key="1">
    <source>
        <dbReference type="ARBA" id="ARBA00005860"/>
    </source>
</evidence>
<dbReference type="AlphaFoldDB" id="A0A1J4K7Z7"/>
<comment type="cofactor">
    <cofactor evidence="8">
        <name>Zn(2+)</name>
        <dbReference type="ChEBI" id="CHEBI:29105"/>
    </cofactor>
    <text evidence="8">Binds 1 zinc ion per subunit.</text>
</comment>
<evidence type="ECO:0000256" key="4">
    <source>
        <dbReference type="ARBA" id="ARBA00022801"/>
    </source>
</evidence>
<feature type="binding site" evidence="8">
    <location>
        <position position="185"/>
    </location>
    <ligand>
        <name>Zn(2+)</name>
        <dbReference type="ChEBI" id="CHEBI:29105"/>
        <note>catalytic</note>
    </ligand>
</feature>
<evidence type="ECO:0000256" key="3">
    <source>
        <dbReference type="ARBA" id="ARBA00022723"/>
    </source>
</evidence>
<feature type="signal peptide" evidence="10">
    <location>
        <begin position="1"/>
        <end position="16"/>
    </location>
</feature>
<dbReference type="GO" id="GO:0046872">
    <property type="term" value="F:metal ion binding"/>
    <property type="evidence" value="ECO:0007669"/>
    <property type="project" value="UniProtKB-KW"/>
</dbReference>
<feature type="active site" evidence="7">
    <location>
        <position position="186"/>
    </location>
</feature>
<gene>
    <name evidence="11" type="ORF">TRFO_26622</name>
</gene>
<dbReference type="GeneID" id="94839762"/>
<evidence type="ECO:0000256" key="5">
    <source>
        <dbReference type="ARBA" id="ARBA00022833"/>
    </source>
</evidence>
<dbReference type="PANTHER" id="PTHR10942">
    <property type="entry name" value="LEISHMANOLYSIN-LIKE PEPTIDASE"/>
    <property type="match status" value="1"/>
</dbReference>
<dbReference type="Proteomes" id="UP000179807">
    <property type="component" value="Unassembled WGS sequence"/>
</dbReference>
<evidence type="ECO:0000256" key="2">
    <source>
        <dbReference type="ARBA" id="ARBA00022670"/>
    </source>
</evidence>
<dbReference type="Pfam" id="PF01457">
    <property type="entry name" value="Peptidase_M8"/>
    <property type="match status" value="1"/>
</dbReference>
<keyword evidence="12" id="KW-1185">Reference proteome</keyword>
<evidence type="ECO:0000256" key="6">
    <source>
        <dbReference type="ARBA" id="ARBA00023049"/>
    </source>
</evidence>
<keyword evidence="2" id="KW-0645">Protease</keyword>
<name>A0A1J4K7Z7_9EUKA</name>
<dbReference type="SUPFAM" id="SSF55486">
    <property type="entry name" value="Metalloproteases ('zincins'), catalytic domain"/>
    <property type="match status" value="1"/>
</dbReference>
<keyword evidence="5 8" id="KW-0862">Zinc</keyword>
<sequence>MLIFLFSFTACHHIRAICEHDSIQSQIPNPFHEHITGSPSIFSGEERQPIRIFFDLTSVKKSTILENLDDSQTRIQNLETTLNNLASFTAKIMNVTRLTKPIVTGHSIGPISCKNQSVNTDLYIAVTLRNYPKNSKILGQAFYSSTNHLDNRPITGGMYLNPEYFPKEPQDENSIERLFFSTIFHEMCHVFGISNYAMSTWIDRSTGKRYSPFPKTSYYNSTYSKRFNIVHTPAAKRYIKERFGIDEFAPGVPAGIEIEDGGGSGTEGSHPESRVYLSEVMCGIFVGYTFISNLTLSLLEDTGWYDVDYSRGELYAWGDGKSMGKGPLTTFINTAPQLSYPNHYLCWPGKTGSQCHYDFRSKAYCSPNAEYNCDSGKFEDKECCRMKEFTNPLNLPIRGDREEFDYLFFKVPNASLRCQDTKLNDLESSIISGELFSEDSMCAMSTLSKSSKLTLNSSKKLDDSENEQPGCYKMMCSPSGKLFITVGSEIKECKGEDQTLTFDGFDGYLKCPPPDLLCGMKTFIKRPTIDEPKEENTDSFSPKASLSFSISPTITSIIDTITSSIEGVITTINVQTNTVVDENVQDESVFSTTVVFIFCTFAGIILVVVAIFNIRLFVNRRYGEFNENAREEIPHEERDQISVQIIESGDSASASSEEVEVV</sequence>
<dbReference type="GO" id="GO:0006508">
    <property type="term" value="P:proteolysis"/>
    <property type="evidence" value="ECO:0007669"/>
    <property type="project" value="UniProtKB-KW"/>
</dbReference>
<protein>
    <submittedName>
        <fullName evidence="11">Clan MA, family M8</fullName>
    </submittedName>
</protein>
<evidence type="ECO:0000313" key="12">
    <source>
        <dbReference type="Proteomes" id="UP000179807"/>
    </source>
</evidence>
<dbReference type="GO" id="GO:0005737">
    <property type="term" value="C:cytoplasm"/>
    <property type="evidence" value="ECO:0007669"/>
    <property type="project" value="TreeGrafter"/>
</dbReference>
<evidence type="ECO:0000256" key="8">
    <source>
        <dbReference type="PIRSR" id="PIRSR601577-2"/>
    </source>
</evidence>
<comment type="caution">
    <text evidence="11">The sequence shown here is derived from an EMBL/GenBank/DDBJ whole genome shotgun (WGS) entry which is preliminary data.</text>
</comment>
<proteinExistence type="inferred from homology"/>
<feature type="chain" id="PRO_5012859690" evidence="10">
    <location>
        <begin position="17"/>
        <end position="662"/>
    </location>
</feature>
<reference evidence="11" key="1">
    <citation type="submission" date="2016-10" db="EMBL/GenBank/DDBJ databases">
        <authorList>
            <person name="Benchimol M."/>
            <person name="Almeida L.G."/>
            <person name="Vasconcelos A.T."/>
            <person name="Perreira-Neves A."/>
            <person name="Rosa I.A."/>
            <person name="Tasca T."/>
            <person name="Bogo M.R."/>
            <person name="de Souza W."/>
        </authorList>
    </citation>
    <scope>NUCLEOTIDE SEQUENCE [LARGE SCALE GENOMIC DNA]</scope>
    <source>
        <strain evidence="11">K</strain>
    </source>
</reference>
<comment type="similarity">
    <text evidence="1">Belongs to the peptidase M8 family.</text>
</comment>
<dbReference type="PANTHER" id="PTHR10942:SF0">
    <property type="entry name" value="LEISHMANOLYSIN-LIKE PEPTIDASE"/>
    <property type="match status" value="1"/>
</dbReference>
<evidence type="ECO:0000256" key="9">
    <source>
        <dbReference type="SAM" id="Phobius"/>
    </source>
</evidence>
<dbReference type="InterPro" id="IPR001577">
    <property type="entry name" value="Peptidase_M8"/>
</dbReference>
<dbReference type="GO" id="GO:0016020">
    <property type="term" value="C:membrane"/>
    <property type="evidence" value="ECO:0007669"/>
    <property type="project" value="InterPro"/>
</dbReference>
<keyword evidence="3 8" id="KW-0479">Metal-binding</keyword>
<keyword evidence="10" id="KW-0732">Signal</keyword>
<evidence type="ECO:0000313" key="11">
    <source>
        <dbReference type="EMBL" id="OHT05557.1"/>
    </source>
</evidence>
<dbReference type="RefSeq" id="XP_068358693.1">
    <property type="nucleotide sequence ID" value="XM_068505058.1"/>
</dbReference>
<dbReference type="Gene3D" id="3.90.132.10">
    <property type="entry name" value="Leishmanolysin , domain 2"/>
    <property type="match status" value="1"/>
</dbReference>
<evidence type="ECO:0000256" key="7">
    <source>
        <dbReference type="PIRSR" id="PIRSR601577-1"/>
    </source>
</evidence>
<feature type="binding site" evidence="8">
    <location>
        <position position="189"/>
    </location>
    <ligand>
        <name>Zn(2+)</name>
        <dbReference type="ChEBI" id="CHEBI:29105"/>
        <note>catalytic</note>
    </ligand>
</feature>
<dbReference type="GO" id="GO:0007155">
    <property type="term" value="P:cell adhesion"/>
    <property type="evidence" value="ECO:0007669"/>
    <property type="project" value="InterPro"/>
</dbReference>
<dbReference type="Gene3D" id="3.10.170.20">
    <property type="match status" value="1"/>
</dbReference>
<keyword evidence="9" id="KW-1133">Transmembrane helix</keyword>
<evidence type="ECO:0000256" key="10">
    <source>
        <dbReference type="SAM" id="SignalP"/>
    </source>
</evidence>
<keyword evidence="9" id="KW-0472">Membrane</keyword>
<keyword evidence="4" id="KW-0378">Hydrolase</keyword>
<dbReference type="VEuPathDB" id="TrichDB:TRFO_26622"/>
<dbReference type="EMBL" id="MLAK01000753">
    <property type="protein sequence ID" value="OHT05557.1"/>
    <property type="molecule type" value="Genomic_DNA"/>
</dbReference>
<feature type="binding site" evidence="8">
    <location>
        <position position="270"/>
    </location>
    <ligand>
        <name>Zn(2+)</name>
        <dbReference type="ChEBI" id="CHEBI:29105"/>
        <note>catalytic</note>
    </ligand>
</feature>
<accession>A0A1J4K7Z7</accession>
<organism evidence="11 12">
    <name type="scientific">Tritrichomonas foetus</name>
    <dbReference type="NCBI Taxonomy" id="1144522"/>
    <lineage>
        <taxon>Eukaryota</taxon>
        <taxon>Metamonada</taxon>
        <taxon>Parabasalia</taxon>
        <taxon>Tritrichomonadida</taxon>
        <taxon>Tritrichomonadidae</taxon>
        <taxon>Tritrichomonas</taxon>
    </lineage>
</organism>
<keyword evidence="6 8" id="KW-0482">Metalloprotease</keyword>
<dbReference type="GO" id="GO:0004222">
    <property type="term" value="F:metalloendopeptidase activity"/>
    <property type="evidence" value="ECO:0007669"/>
    <property type="project" value="InterPro"/>
</dbReference>
<feature type="transmembrane region" description="Helical" evidence="9">
    <location>
        <begin position="589"/>
        <end position="612"/>
    </location>
</feature>
<keyword evidence="9" id="KW-0812">Transmembrane</keyword>
<dbReference type="OrthoDB" id="527990at2759"/>